<dbReference type="Proteomes" id="UP000551353">
    <property type="component" value="Unassembled WGS sequence"/>
</dbReference>
<accession>A0ABR6IGV9</accession>
<proteinExistence type="predicted"/>
<evidence type="ECO:0000313" key="1">
    <source>
        <dbReference type="EMBL" id="MBB4226985.1"/>
    </source>
</evidence>
<evidence type="ECO:0000313" key="2">
    <source>
        <dbReference type="Proteomes" id="UP000551353"/>
    </source>
</evidence>
<comment type="caution">
    <text evidence="1">The sequence shown here is derived from an EMBL/GenBank/DDBJ whole genome shotgun (WGS) entry which is preliminary data.</text>
</comment>
<dbReference type="EMBL" id="JACIFX010000001">
    <property type="protein sequence ID" value="MBB4226985.1"/>
    <property type="molecule type" value="Genomic_DNA"/>
</dbReference>
<gene>
    <name evidence="1" type="ORF">GGD56_000805</name>
</gene>
<organism evidence="1 2">
    <name type="scientific">Rhizobium mongolense</name>
    <dbReference type="NCBI Taxonomy" id="57676"/>
    <lineage>
        <taxon>Bacteria</taxon>
        <taxon>Pseudomonadati</taxon>
        <taxon>Pseudomonadota</taxon>
        <taxon>Alphaproteobacteria</taxon>
        <taxon>Hyphomicrobiales</taxon>
        <taxon>Rhizobiaceae</taxon>
        <taxon>Rhizobium/Agrobacterium group</taxon>
        <taxon>Rhizobium</taxon>
    </lineage>
</organism>
<keyword evidence="2" id="KW-1185">Reference proteome</keyword>
<name>A0ABR6IGV9_9HYPH</name>
<protein>
    <submittedName>
        <fullName evidence="1">Uncharacterized protein</fullName>
    </submittedName>
</protein>
<sequence>MQPELIVRAAAQAERDIGAIAKDLEPATDDEPQPCGARRFQRPDDACETVAVDDAERFDMQQLSFPTFLTVFSLARGSRDDVSEMKPIVL</sequence>
<reference evidence="1 2" key="1">
    <citation type="submission" date="2020-08" db="EMBL/GenBank/DDBJ databases">
        <title>Genomic Encyclopedia of Type Strains, Phase IV (KMG-V): Genome sequencing to study the core and pangenomes of soil and plant-associated prokaryotes.</title>
        <authorList>
            <person name="Whitman W."/>
        </authorList>
    </citation>
    <scope>NUCLEOTIDE SEQUENCE [LARGE SCALE GENOMIC DNA]</scope>
    <source>
        <strain evidence="1 2">SEMIA 4087</strain>
    </source>
</reference>